<keyword evidence="2" id="KW-1185">Reference proteome</keyword>
<dbReference type="RefSeq" id="WP_077447512.1">
    <property type="nucleotide sequence ID" value="NZ_FUGD01000024.1"/>
</dbReference>
<dbReference type="InterPro" id="IPR050275">
    <property type="entry name" value="PGM_Phosphatase"/>
</dbReference>
<dbReference type="InterPro" id="IPR001345">
    <property type="entry name" value="PG/BPGM_mutase_AS"/>
</dbReference>
<dbReference type="Pfam" id="PF00300">
    <property type="entry name" value="His_Phos_1"/>
    <property type="match status" value="1"/>
</dbReference>
<name>A0A1R4EC85_9GAMM</name>
<dbReference type="AlphaFoldDB" id="A0A1R4EC85"/>
<dbReference type="SUPFAM" id="SSF53254">
    <property type="entry name" value="Phosphoglycerate mutase-like"/>
    <property type="match status" value="1"/>
</dbReference>
<dbReference type="Gene3D" id="3.40.50.1240">
    <property type="entry name" value="Phosphoglycerate mutase-like"/>
    <property type="match status" value="1"/>
</dbReference>
<dbReference type="PANTHER" id="PTHR48100">
    <property type="entry name" value="BROAD-SPECIFICITY PHOSPHATASE YOR283W-RELATED"/>
    <property type="match status" value="1"/>
</dbReference>
<evidence type="ECO:0000313" key="2">
    <source>
        <dbReference type="Proteomes" id="UP000188169"/>
    </source>
</evidence>
<gene>
    <name evidence="1" type="primary">pspB</name>
    <name evidence="1" type="ORF">A1019T_00064</name>
</gene>
<dbReference type="Proteomes" id="UP000188169">
    <property type="component" value="Unassembled WGS sequence"/>
</dbReference>
<protein>
    <submittedName>
        <fullName evidence="1">Putative phosphoserine phosphatase 2</fullName>
        <ecNumber evidence="1">3.1.3.3</ecNumber>
    </submittedName>
</protein>
<dbReference type="EMBL" id="FUGD01000024">
    <property type="protein sequence ID" value="SJM36104.1"/>
    <property type="molecule type" value="Genomic_DNA"/>
</dbReference>
<dbReference type="PANTHER" id="PTHR48100:SF10">
    <property type="entry name" value="2-CARBOXY-D-ARABINITOL-1-PHOSPHATASE-RELATED"/>
    <property type="match status" value="1"/>
</dbReference>
<dbReference type="CDD" id="cd07067">
    <property type="entry name" value="HP_PGM_like"/>
    <property type="match status" value="1"/>
</dbReference>
<dbReference type="SMART" id="SM00855">
    <property type="entry name" value="PGAM"/>
    <property type="match status" value="1"/>
</dbReference>
<dbReference type="STRING" id="1945520.A1019T_00064"/>
<reference evidence="2" key="1">
    <citation type="submission" date="2017-02" db="EMBL/GenBank/DDBJ databases">
        <authorList>
            <person name="Mornico D."/>
        </authorList>
    </citation>
    <scope>NUCLEOTIDE SEQUENCE [LARGE SCALE GENOMIC DNA]</scope>
</reference>
<keyword evidence="1" id="KW-0378">Hydrolase</keyword>
<dbReference type="PROSITE" id="PS00175">
    <property type="entry name" value="PG_MUTASE"/>
    <property type="match status" value="1"/>
</dbReference>
<dbReference type="InterPro" id="IPR029033">
    <property type="entry name" value="His_PPase_superfam"/>
</dbReference>
<evidence type="ECO:0000313" key="1">
    <source>
        <dbReference type="EMBL" id="SJM36104.1"/>
    </source>
</evidence>
<dbReference type="OrthoDB" id="9082843at2"/>
<dbReference type="InterPro" id="IPR013078">
    <property type="entry name" value="His_Pase_superF_clade-1"/>
</dbReference>
<organism evidence="1 2">
    <name type="scientific">Psychrobacter pasteurii</name>
    <dbReference type="NCBI Taxonomy" id="1945520"/>
    <lineage>
        <taxon>Bacteria</taxon>
        <taxon>Pseudomonadati</taxon>
        <taxon>Pseudomonadota</taxon>
        <taxon>Gammaproteobacteria</taxon>
        <taxon>Moraxellales</taxon>
        <taxon>Moraxellaceae</taxon>
        <taxon>Psychrobacter</taxon>
    </lineage>
</organism>
<sequence>MKKIYLVRHGQSTANAGGEVQPNAKIELTQLGHKQAEEAADWLLQTLGEDINSICVSSYIRTQQTAQPLVKKLQQTPRVIEGLQEFDLIGFSRLQGTTFEQRMALTDAYWQSANPAVPNAEDAESFQQFYQRIPQVLEQFADFESGNHVVYTHGYWISMLIWYLLGLPADETQDVAKFRQFELSIRAQNGEVFCLTLPNSELKGQYAPTITKVRHCADQNSDLSA</sequence>
<dbReference type="EC" id="3.1.3.3" evidence="1"/>
<dbReference type="GO" id="GO:0016791">
    <property type="term" value="F:phosphatase activity"/>
    <property type="evidence" value="ECO:0007669"/>
    <property type="project" value="TreeGrafter"/>
</dbReference>
<proteinExistence type="predicted"/>
<accession>A0A1R4EC85</accession>